<evidence type="ECO:0000256" key="2">
    <source>
        <dbReference type="ARBA" id="ARBA00006806"/>
    </source>
</evidence>
<dbReference type="Gene3D" id="1.20.58.90">
    <property type="match status" value="1"/>
</dbReference>
<evidence type="ECO:0000256" key="6">
    <source>
        <dbReference type="RuleBase" id="RU364030"/>
    </source>
</evidence>
<evidence type="ECO:0000313" key="9">
    <source>
        <dbReference type="Proteomes" id="UP001235939"/>
    </source>
</evidence>
<comment type="subunit">
    <text evidence="5 6">Supercomplex made of cofactors A to E. Cofactors A and D function by capturing and stabilizing tubulin in a quasi-native conformation. Cofactor E binds to the cofactor D-tubulin complex; interaction with cofactor C then causes the release of tubulin polypeptides that are committed to the native state.</text>
</comment>
<comment type="function">
    <text evidence="1">Tubulin-folding protein; involved in the early step of the tubulin folding pathway.</text>
</comment>
<accession>A0ABY6KP23</accession>
<comment type="subcellular location">
    <subcellularLocation>
        <location evidence="6">Cytoplasm</location>
        <location evidence="6">Cytoskeleton</location>
    </subcellularLocation>
</comment>
<comment type="similarity">
    <text evidence="2 6">Belongs to the TBCA family.</text>
</comment>
<keyword evidence="6" id="KW-0493">Microtubule</keyword>
<reference evidence="8 9" key="1">
    <citation type="submission" date="2022-01" db="EMBL/GenBank/DDBJ databases">
        <title>A chromosomal length assembly of Cordylochernes scorpioides.</title>
        <authorList>
            <person name="Zeh D."/>
            <person name="Zeh J."/>
        </authorList>
    </citation>
    <scope>NUCLEOTIDE SEQUENCE [LARGE SCALE GENOMIC DNA]</scope>
    <source>
        <strain evidence="8">IN4F17</strain>
        <tissue evidence="8">Whole Body</tissue>
    </source>
</reference>
<keyword evidence="6" id="KW-0963">Cytoplasm</keyword>
<dbReference type="Pfam" id="PF02970">
    <property type="entry name" value="TBCA"/>
    <property type="match status" value="1"/>
</dbReference>
<gene>
    <name evidence="8" type="ORF">LAZ67_8000072</name>
</gene>
<dbReference type="PANTHER" id="PTHR21500">
    <property type="entry name" value="TUBULIN-SPECIFIC CHAPERONE A"/>
    <property type="match status" value="1"/>
</dbReference>
<keyword evidence="9" id="KW-1185">Reference proteome</keyword>
<keyword evidence="4 6" id="KW-0143">Chaperone</keyword>
<evidence type="ECO:0000256" key="1">
    <source>
        <dbReference type="ARBA" id="ARBA00003046"/>
    </source>
</evidence>
<name>A0ABY6KP23_9ARAC</name>
<keyword evidence="7" id="KW-0175">Coiled coil</keyword>
<evidence type="ECO:0000256" key="7">
    <source>
        <dbReference type="SAM" id="Coils"/>
    </source>
</evidence>
<organism evidence="8 9">
    <name type="scientific">Cordylochernes scorpioides</name>
    <dbReference type="NCBI Taxonomy" id="51811"/>
    <lineage>
        <taxon>Eukaryota</taxon>
        <taxon>Metazoa</taxon>
        <taxon>Ecdysozoa</taxon>
        <taxon>Arthropoda</taxon>
        <taxon>Chelicerata</taxon>
        <taxon>Arachnida</taxon>
        <taxon>Pseudoscorpiones</taxon>
        <taxon>Cheliferoidea</taxon>
        <taxon>Chernetidae</taxon>
        <taxon>Cordylochernes</taxon>
    </lineage>
</organism>
<feature type="coiled-coil region" evidence="7">
    <location>
        <begin position="16"/>
        <end position="43"/>
    </location>
</feature>
<evidence type="ECO:0000256" key="3">
    <source>
        <dbReference type="ARBA" id="ARBA00015002"/>
    </source>
</evidence>
<proteinExistence type="inferred from homology"/>
<dbReference type="InterPro" id="IPR036126">
    <property type="entry name" value="TBCA_sf"/>
</dbReference>
<evidence type="ECO:0000256" key="4">
    <source>
        <dbReference type="ARBA" id="ARBA00023186"/>
    </source>
</evidence>
<evidence type="ECO:0000256" key="5">
    <source>
        <dbReference type="ARBA" id="ARBA00026055"/>
    </source>
</evidence>
<sequence length="111" mass="12946">MADPKVRQIKIKTGIVKRLVKEKQMYEKDVELQKEKIAKLKSEPNSDAYLIRKQDEVLEESRQMIPDTRKRLYLALNDLRNILDSENDLSEIEEYITAQNIVKDAEAALEA</sequence>
<keyword evidence="6" id="KW-0206">Cytoskeleton</keyword>
<evidence type="ECO:0000313" key="8">
    <source>
        <dbReference type="EMBL" id="UYV70630.1"/>
    </source>
</evidence>
<dbReference type="EMBL" id="CP092870">
    <property type="protein sequence ID" value="UYV70630.1"/>
    <property type="molecule type" value="Genomic_DNA"/>
</dbReference>
<dbReference type="Proteomes" id="UP001235939">
    <property type="component" value="Chromosome 08"/>
</dbReference>
<protein>
    <recommendedName>
        <fullName evidence="3 6">Tubulin-specific chaperone A</fullName>
    </recommendedName>
</protein>
<dbReference type="PANTHER" id="PTHR21500:SF0">
    <property type="entry name" value="TUBULIN-SPECIFIC CHAPERONE A"/>
    <property type="match status" value="1"/>
</dbReference>
<dbReference type="SUPFAM" id="SSF46988">
    <property type="entry name" value="Tubulin chaperone cofactor A"/>
    <property type="match status" value="1"/>
</dbReference>
<dbReference type="InterPro" id="IPR004226">
    <property type="entry name" value="TBCA"/>
</dbReference>